<dbReference type="PANTHER" id="PTHR31616:SF10">
    <property type="entry name" value="TREHALASE"/>
    <property type="match status" value="1"/>
</dbReference>
<keyword evidence="1" id="KW-0378">Hydrolase</keyword>
<protein>
    <submittedName>
        <fullName evidence="1">Putative glycoside hydrolase</fullName>
    </submittedName>
</protein>
<accession>X8AR84</accession>
<dbReference type="EMBL" id="JAOB01000047">
    <property type="protein sequence ID" value="EUA33280.1"/>
    <property type="molecule type" value="Genomic_DNA"/>
</dbReference>
<proteinExistence type="predicted"/>
<organism evidence="1">
    <name type="scientific">Mycobacterium xenopi 4042</name>
    <dbReference type="NCBI Taxonomy" id="1299334"/>
    <lineage>
        <taxon>Bacteria</taxon>
        <taxon>Bacillati</taxon>
        <taxon>Actinomycetota</taxon>
        <taxon>Actinomycetes</taxon>
        <taxon>Mycobacteriales</taxon>
        <taxon>Mycobacteriaceae</taxon>
        <taxon>Mycobacterium</taxon>
    </lineage>
</organism>
<dbReference type="PANTHER" id="PTHR31616">
    <property type="entry name" value="TREHALASE"/>
    <property type="match status" value="1"/>
</dbReference>
<reference evidence="1" key="1">
    <citation type="submission" date="2014-01" db="EMBL/GenBank/DDBJ databases">
        <authorList>
            <person name="Brown-Elliot B."/>
            <person name="Wallace R."/>
            <person name="Lenaerts A."/>
            <person name="Ordway D."/>
            <person name="DeGroote M.A."/>
            <person name="Parker T."/>
            <person name="Sizemore C."/>
            <person name="Tallon L.J."/>
            <person name="Sadzewicz L.K."/>
            <person name="Sengamalay N."/>
            <person name="Fraser C.M."/>
            <person name="Hine E."/>
            <person name="Shefchek K.A."/>
            <person name="Das S.P."/>
            <person name="Tettelin H."/>
        </authorList>
    </citation>
    <scope>NUCLEOTIDE SEQUENCE [LARGE SCALE GENOMIC DNA]</scope>
    <source>
        <strain evidence="1">4042</strain>
    </source>
</reference>
<gene>
    <name evidence="1" type="ORF">I553_7690</name>
</gene>
<dbReference type="GO" id="GO:0015927">
    <property type="term" value="F:trehalase activity"/>
    <property type="evidence" value="ECO:0007669"/>
    <property type="project" value="TreeGrafter"/>
</dbReference>
<dbReference type="AlphaFoldDB" id="X8AR84"/>
<sequence length="270" mass="30657">MPSARRYLPGSLIMETTWQTHTGWLIVRDALVMGPWHDIDRRSRTHRRTPMDWDAEHILLRTVRCVSGTAELMMSCEPAFDYHRISATWEYSADAYGEAVASAKTDPDAHPTLRLTTNLRIGLEGREARARTRLKEGDDVFVALSWSKHPAPQTYAEAADKMWQTTECWRQWINIGNFPTTRGGVSAAQCAYVEGLDLLAHRRAAGGKHHLASGNPAGRAQLDYRYAWIRDSTFALWGFTPWAWIVRPTISSRSSPTFRAPTMENAIRCR</sequence>
<comment type="caution">
    <text evidence="1">The sequence shown here is derived from an EMBL/GenBank/DDBJ whole genome shotgun (WGS) entry which is preliminary data.</text>
</comment>
<dbReference type="PATRIC" id="fig|1299334.3.peg.5066"/>
<dbReference type="GO" id="GO:0005993">
    <property type="term" value="P:trehalose catabolic process"/>
    <property type="evidence" value="ECO:0007669"/>
    <property type="project" value="TreeGrafter"/>
</dbReference>
<evidence type="ECO:0000313" key="1">
    <source>
        <dbReference type="EMBL" id="EUA33280.1"/>
    </source>
</evidence>
<name>X8AR84_MYCXE</name>